<keyword evidence="1" id="KW-0732">Signal</keyword>
<organism evidence="3 4">
    <name type="scientific">Micavibrio aeruginosavorus</name>
    <dbReference type="NCBI Taxonomy" id="349221"/>
    <lineage>
        <taxon>Bacteria</taxon>
        <taxon>Pseudomonadati</taxon>
        <taxon>Bdellovibrionota</taxon>
        <taxon>Bdellovibrionia</taxon>
        <taxon>Bdellovibrionales</taxon>
        <taxon>Pseudobdellovibrionaceae</taxon>
        <taxon>Micavibrio</taxon>
    </lineage>
</organism>
<name>A0A7T5UHL1_9BACT</name>
<dbReference type="Gene3D" id="2.30.30.40">
    <property type="entry name" value="SH3 Domains"/>
    <property type="match status" value="2"/>
</dbReference>
<evidence type="ECO:0000313" key="4">
    <source>
        <dbReference type="Proteomes" id="UP000595362"/>
    </source>
</evidence>
<gene>
    <name evidence="3" type="ORF">HYS17_08360</name>
</gene>
<proteinExistence type="predicted"/>
<evidence type="ECO:0000256" key="1">
    <source>
        <dbReference type="SAM" id="SignalP"/>
    </source>
</evidence>
<dbReference type="Pfam" id="PF06347">
    <property type="entry name" value="SH3_4"/>
    <property type="match status" value="2"/>
</dbReference>
<evidence type="ECO:0000259" key="2">
    <source>
        <dbReference type="SMART" id="SM00287"/>
    </source>
</evidence>
<feature type="domain" description="SH3b" evidence="2">
    <location>
        <begin position="45"/>
        <end position="107"/>
    </location>
</feature>
<accession>A0A7T5UHL1</accession>
<dbReference type="AlphaFoldDB" id="A0A7T5UHL1"/>
<reference evidence="3 4" key="1">
    <citation type="submission" date="2020-07" db="EMBL/GenBank/DDBJ databases">
        <title>Huge and variable diversity of episymbiotic CPR bacteria and DPANN archaea in groundwater ecosystems.</title>
        <authorList>
            <person name="He C.Y."/>
            <person name="Keren R."/>
            <person name="Whittaker M."/>
            <person name="Farag I.F."/>
            <person name="Doudna J."/>
            <person name="Cate J.H.D."/>
            <person name="Banfield J.F."/>
        </authorList>
    </citation>
    <scope>NUCLEOTIDE SEQUENCE [LARGE SCALE GENOMIC DNA]</scope>
    <source>
        <strain evidence="3">NC_groundwater_70_Ag_B-0.1um_54_66</strain>
    </source>
</reference>
<feature type="signal peptide" evidence="1">
    <location>
        <begin position="1"/>
        <end position="22"/>
    </location>
</feature>
<sequence length="177" mass="19825">MRLFSIILFLVLISFSSRFAQAQDAVGDASGAYGAAIKTSGLPLPRFVSLKSDKVYVRTGPSVRYPIRWIYQKADMPVEIIEEFDVWRKIRDSEGEGGWVSQTLLSGERTVLIKGDDLAPVREKPEEKARMVARLESGVIAKIDECHPAWCKVSAGGFKGWISRNSLWGIYENEEVN</sequence>
<protein>
    <recommendedName>
        <fullName evidence="2">SH3b domain-containing protein</fullName>
    </recommendedName>
</protein>
<feature type="domain" description="SH3b" evidence="2">
    <location>
        <begin position="108"/>
        <end position="171"/>
    </location>
</feature>
<dbReference type="EMBL" id="CP066681">
    <property type="protein sequence ID" value="QQG37429.1"/>
    <property type="molecule type" value="Genomic_DNA"/>
</dbReference>
<dbReference type="InterPro" id="IPR010466">
    <property type="entry name" value="DUF1058"/>
</dbReference>
<feature type="chain" id="PRO_5032295586" description="SH3b domain-containing protein" evidence="1">
    <location>
        <begin position="23"/>
        <end position="177"/>
    </location>
</feature>
<dbReference type="Proteomes" id="UP000595362">
    <property type="component" value="Chromosome"/>
</dbReference>
<dbReference type="SMART" id="SM00287">
    <property type="entry name" value="SH3b"/>
    <property type="match status" value="2"/>
</dbReference>
<evidence type="ECO:0000313" key="3">
    <source>
        <dbReference type="EMBL" id="QQG37429.1"/>
    </source>
</evidence>
<dbReference type="InterPro" id="IPR003646">
    <property type="entry name" value="SH3-like_bac-type"/>
</dbReference>